<dbReference type="SUPFAM" id="SSF55931">
    <property type="entry name" value="Glutamine synthetase/guanido kinase"/>
    <property type="match status" value="1"/>
</dbReference>
<dbReference type="FunFam" id="3.30.590.10:FF:000009">
    <property type="entry name" value="Lengsin, lens protein with glutamine synthetase domain"/>
    <property type="match status" value="1"/>
</dbReference>
<dbReference type="GeneTree" id="ENSGT00390000013639"/>
<dbReference type="GO" id="GO:0006542">
    <property type="term" value="P:glutamine biosynthetic process"/>
    <property type="evidence" value="ECO:0007669"/>
    <property type="project" value="InterPro"/>
</dbReference>
<comment type="similarity">
    <text evidence="1 6 7">Belongs to the glutamine synthetase family.</text>
</comment>
<dbReference type="PROSITE" id="PS51986">
    <property type="entry name" value="GS_BETA_GRASP"/>
    <property type="match status" value="1"/>
</dbReference>
<dbReference type="InterPro" id="IPR008147">
    <property type="entry name" value="Gln_synt_N"/>
</dbReference>
<sequence>SSAGRSKDQIDGTGMSLQGNGKGVRVTGKNVARVDWGSRRGGPSIVHSPTRTPLPTDVAPTVISIGPLPRRAPEPMEDPGTDKPAAGGDWTTKASRVDSGVNRQTMEELKTLLRDSPLLSIQGRDDGKPDARLGDGNPNRMFSTFKPQCDASGRGPRSRDGSSAVDSSSSVRSDYNTNSRPGVRDNAHATAGSWGETGIFPKNSPSSDNGRETVEIFGNQKFIAAMEQIKQQITRENVNFVRFEATDLHGVSRSKMVPVRFFHEKAVYGVPMPRSYLELTLSPQSNEVDNANAANFSSDVLLIPDLSTFRVLPWAEQTARVICDPCAVTGIPLRTSPRLIAKQLLGQLQSLGFSLYSSFTYECCVLGAPDRIGPKTLLFPATTLLGNHDLPFFQQLVDGMYCMGADVDSIASASGPGQMEINLRPEFGIAAADSAFTFRTGIKEMARKHSYIASFFTDDGLYNAGVLSHSLWDANGRRSLFLGGEKAGELSEIGRKWLAGLLAHSAALSCLMAPGLSCRSHMAKTIKDPKRMLYATCGCNDNSSSFNVKCHGGRETHIDNKLGSAMANPYIVLGATVAAGLDGIRRNLNLDGGPSKSPGQQRDFAVPVKLDDALEALGEDHVIRGALGEPFIQYFIAMKKFEIETQELDDERNKCLEYFI</sequence>
<comment type="subunit">
    <text evidence="3">Dodecamer. Interacts with BFSP2 and VIM.</text>
</comment>
<evidence type="ECO:0000259" key="10">
    <source>
        <dbReference type="PROSITE" id="PS51987"/>
    </source>
</evidence>
<evidence type="ECO:0000256" key="7">
    <source>
        <dbReference type="RuleBase" id="RU000384"/>
    </source>
</evidence>
<dbReference type="SMART" id="SM01230">
    <property type="entry name" value="Gln-synt_C"/>
    <property type="match status" value="1"/>
</dbReference>
<dbReference type="GO" id="GO:0002089">
    <property type="term" value="P:lens morphogenesis in camera-type eye"/>
    <property type="evidence" value="ECO:0007669"/>
    <property type="project" value="Ensembl"/>
</dbReference>
<dbReference type="GO" id="GO:0005737">
    <property type="term" value="C:cytoplasm"/>
    <property type="evidence" value="ECO:0007669"/>
    <property type="project" value="TreeGrafter"/>
</dbReference>
<comment type="function">
    <text evidence="2">May act as a component of the cytoskeleton or as a chaperone for the reorganization of intermediate filament proteins during terminal differentiation in the lens. Does not seem to have enzymatic activity.</text>
</comment>
<dbReference type="Proteomes" id="UP000694565">
    <property type="component" value="Unplaced"/>
</dbReference>
<evidence type="ECO:0000313" key="12">
    <source>
        <dbReference type="Proteomes" id="UP000694565"/>
    </source>
</evidence>
<feature type="compositionally biased region" description="Basic and acidic residues" evidence="8">
    <location>
        <begin position="1"/>
        <end position="10"/>
    </location>
</feature>
<dbReference type="InterPro" id="IPR014746">
    <property type="entry name" value="Gln_synth/guanido_kin_cat_dom"/>
</dbReference>
<dbReference type="Gene3D" id="3.30.590.10">
    <property type="entry name" value="Glutamine synthetase/guanido kinase, catalytic domain"/>
    <property type="match status" value="1"/>
</dbReference>
<dbReference type="PROSITE" id="PS51987">
    <property type="entry name" value="GS_CATALYTIC"/>
    <property type="match status" value="1"/>
</dbReference>
<evidence type="ECO:0000256" key="1">
    <source>
        <dbReference type="ARBA" id="ARBA00009897"/>
    </source>
</evidence>
<protein>
    <recommendedName>
        <fullName evidence="4">Lengsin</fullName>
    </recommendedName>
    <alternativeName>
        <fullName evidence="5">Glutamate-ammonia ligase domain-containing protein 1</fullName>
    </alternativeName>
</protein>
<dbReference type="GO" id="GO:0004356">
    <property type="term" value="F:glutamine synthetase activity"/>
    <property type="evidence" value="ECO:0007669"/>
    <property type="project" value="InterPro"/>
</dbReference>
<reference evidence="11" key="2">
    <citation type="submission" date="2025-09" db="UniProtKB">
        <authorList>
            <consortium name="Ensembl"/>
        </authorList>
    </citation>
    <scope>IDENTIFICATION</scope>
</reference>
<feature type="compositionally biased region" description="Low complexity" evidence="8">
    <location>
        <begin position="161"/>
        <end position="174"/>
    </location>
</feature>
<feature type="compositionally biased region" description="Basic and acidic residues" evidence="8">
    <location>
        <begin position="123"/>
        <end position="133"/>
    </location>
</feature>
<dbReference type="SUPFAM" id="SSF54368">
    <property type="entry name" value="Glutamine synthetase, N-terminal domain"/>
    <property type="match status" value="1"/>
</dbReference>
<dbReference type="Pfam" id="PF00120">
    <property type="entry name" value="Gln-synt_C"/>
    <property type="match status" value="1"/>
</dbReference>
<organism evidence="11 12">
    <name type="scientific">Cyclopterus lumpus</name>
    <name type="common">Lumpsucker</name>
    <dbReference type="NCBI Taxonomy" id="8103"/>
    <lineage>
        <taxon>Eukaryota</taxon>
        <taxon>Metazoa</taxon>
        <taxon>Chordata</taxon>
        <taxon>Craniata</taxon>
        <taxon>Vertebrata</taxon>
        <taxon>Euteleostomi</taxon>
        <taxon>Actinopterygii</taxon>
        <taxon>Neopterygii</taxon>
        <taxon>Teleostei</taxon>
        <taxon>Neoteleostei</taxon>
        <taxon>Acanthomorphata</taxon>
        <taxon>Eupercaria</taxon>
        <taxon>Perciformes</taxon>
        <taxon>Cottioidei</taxon>
        <taxon>Cottales</taxon>
        <taxon>Cyclopteridae</taxon>
        <taxon>Cyclopterus</taxon>
    </lineage>
</organism>
<reference evidence="11" key="1">
    <citation type="submission" date="2025-08" db="UniProtKB">
        <authorList>
            <consortium name="Ensembl"/>
        </authorList>
    </citation>
    <scope>IDENTIFICATION</scope>
</reference>
<dbReference type="GO" id="GO:0016020">
    <property type="term" value="C:membrane"/>
    <property type="evidence" value="ECO:0007669"/>
    <property type="project" value="TreeGrafter"/>
</dbReference>
<feature type="domain" description="GS catalytic" evidence="10">
    <location>
        <begin position="337"/>
        <end position="660"/>
    </location>
</feature>
<evidence type="ECO:0000313" key="11">
    <source>
        <dbReference type="Ensembl" id="ENSCLMP00005004161.1"/>
    </source>
</evidence>
<accession>A0A8C2WIB7</accession>
<feature type="domain" description="GS beta-grasp" evidence="9">
    <location>
        <begin position="236"/>
        <end position="330"/>
    </location>
</feature>
<evidence type="ECO:0000256" key="3">
    <source>
        <dbReference type="ARBA" id="ARBA00038790"/>
    </source>
</evidence>
<evidence type="ECO:0000256" key="8">
    <source>
        <dbReference type="SAM" id="MobiDB-lite"/>
    </source>
</evidence>
<evidence type="ECO:0000256" key="4">
    <source>
        <dbReference type="ARBA" id="ARBA00039404"/>
    </source>
</evidence>
<name>A0A8C2WIB7_CYCLU</name>
<evidence type="ECO:0000256" key="5">
    <source>
        <dbReference type="ARBA" id="ARBA00042675"/>
    </source>
</evidence>
<proteinExistence type="inferred from homology"/>
<evidence type="ECO:0000256" key="2">
    <source>
        <dbReference type="ARBA" id="ARBA00037583"/>
    </source>
</evidence>
<dbReference type="InterPro" id="IPR008146">
    <property type="entry name" value="Gln_synth_cat_dom"/>
</dbReference>
<dbReference type="Gene3D" id="3.10.20.70">
    <property type="entry name" value="Glutamine synthetase, N-terminal domain"/>
    <property type="match status" value="1"/>
</dbReference>
<evidence type="ECO:0000256" key="6">
    <source>
        <dbReference type="PROSITE-ProRule" id="PRU01330"/>
    </source>
</evidence>
<dbReference type="GO" id="GO:0005884">
    <property type="term" value="C:actin filament"/>
    <property type="evidence" value="ECO:0007669"/>
    <property type="project" value="Ensembl"/>
</dbReference>
<keyword evidence="12" id="KW-1185">Reference proteome</keyword>
<evidence type="ECO:0000259" key="9">
    <source>
        <dbReference type="PROSITE" id="PS51986"/>
    </source>
</evidence>
<feature type="region of interest" description="Disordered" evidence="8">
    <location>
        <begin position="1"/>
        <end position="212"/>
    </location>
</feature>
<dbReference type="PANTHER" id="PTHR43407:SF1">
    <property type="entry name" value="LENGSIN"/>
    <property type="match status" value="1"/>
</dbReference>
<dbReference type="AlphaFoldDB" id="A0A8C2WIB7"/>
<dbReference type="Ensembl" id="ENSCLMT00005004500.1">
    <property type="protein sequence ID" value="ENSCLMP00005004161.1"/>
    <property type="gene ID" value="ENSCLMG00005002320.1"/>
</dbReference>
<dbReference type="FunFam" id="3.10.20.70:FF:000007">
    <property type="entry name" value="LOW QUALITY PROTEIN: lengsin"/>
    <property type="match status" value="1"/>
</dbReference>
<dbReference type="PANTHER" id="PTHR43407">
    <property type="entry name" value="GLUTAMINE SYNTHETASE"/>
    <property type="match status" value="1"/>
</dbReference>
<dbReference type="InterPro" id="IPR036651">
    <property type="entry name" value="Gln_synt_N_sf"/>
</dbReference>
<dbReference type="GO" id="GO:0030154">
    <property type="term" value="P:cell differentiation"/>
    <property type="evidence" value="ECO:0007669"/>
    <property type="project" value="Ensembl"/>
</dbReference>